<name>A0A0W0CR02_CANGB</name>
<sequence length="2096" mass="240362">MSHTSDHELEDGLEKLKEQMKDVPEGSESVTDVLATKDNTDELPMFMASNSYESMMRATNNSKDINFTMDLSENLLMECRRLQAMNEKFKKKIEQLKQENHDLVEDQQKHTTGTEKLQQELDDLKHLNWDLEANLDSCNNALRLIRNEKNDLDENYKTTREQLDAIRTESEVLKLENQKLQSQLSSHVANIDQESKSMRQRLSNLNDENDELSSKVNSLETSLSTLKNGLLRFLKKQKLVEEDTSDLEDDFFDTRSIDTMATEINNDLPIEILETMAQSHNCKLIPIDQDTESYKLNSLSLESIINKINDSEDFEVISRKELETLREQVKNPEITIERVKDSLSSDNKDQQIKLMKWIAQLNSRIILTEDKYNEMNNRIFNPNRAQLSETAEKIGLNVIEKNDLENLKEKALNPSVDLIKIFARNNNMTAIPIERYEMLESSYNTPTKEFLEERANDLNHTLIDKKSLNDMRESIENPDISFIKEAAKKFNEKIISTAEYEEMMRCLENPSLEFLTSKAEQMKQKIIPAEVFEDLENTSKHPSMEFLNQKAFEAGYKVVSVSDYDQLKRSVEQPSLDFITEKAEDYDQRLISSDEFEELMQISQDPPIDFLSARASAKGYEMLKTKQYDDLLRKTNEPTAKELAAIASGVGYVAIPDSEYLTLKEISENPSMGILREKAEAYNHVVIDKNEYEDMKMKSNDKNAAIENIASFGFKAVPLSEYNELIDSTLENSSLEDLRKRLDSEGYVMVERDIYNKLSLPVFERGSLDDTMKLCEKFSLRAVSKEEFEELEKSASSPVLSIDELIERVKSHGFMVHSLEEHKELQKKFEEPDINYLIEKAQKYNVVLIDSNENSRNEELIKNTPLSFVREKAALHDCSIIETKKLEEMQTQIEQPTIEMLKETAEKIDCIVMTSEEKTKLDEHMAKPPLDYLKEKARRQRKELVDLVEFRELIRKTTNPTGDEIKQYANSLQSVVLLNDEYNDLQKQIEYPTLDYLVSSLEKFNYVAIPKEEYEHSVDRYNNPSNDYLSEKLADNGMIMVNNNEYQNLLLSVDNPELAYLEEKAKAFRKIVIDKEEFQYKLDIFENPSLEFLESKANNINKQIIDKDELNDLRDKLRNPTEDYLIEHAELQNKTLVDKTDYQCKLRQLENPTIDFLRNMARKESMVLMAKNEAETMQAMLSQPDLDYLKASAKELGYEIVELARYRELVNNSETPSFEFLQSKIHSMNYVIVRQEKWESVKQKAENPTEEELKSYAHNYNLKVFTSDELNDFIAQIKLQERNNTSPSSKVKASKQYFEQLIKEQKQQPGKIKEHAQALGFVTLPTDEYENLIKNQKDSALKKEEIYRAAREMNMTVIDKESYSKFIQQRSSPVKLTYEELQSLATKMDMDLIKRTPDLKSNSSGTRLNFVEKEESAEDSSSSTREKSENLTQNKSPFLTSNTSSLTLEELTNKAKELGYILSPMRKSASPLSDIPDLTSESTATNSTLTNTHENHSSLDLSKITQDNHKAQSKTIPNKLDINTVQELLKETEYELINKKQLKELKSVRKPSKPTKPTEKELQKIASTLGLSLLTQEQLKDLEDPAKLSDDDLKKEASKRSLIVLSLKSYKALLSKERQASKPIPKITRLEIVKKAPVHGLIAIDQREYNSLKTDNKKIDIGKVDENMLRTRAKELGLVVMDKNDASHMERVSKPKTKLELIKLLQIRYNLVAIPRAEYSKLKSQITNAKSTESPSSTAEIETNAKSSNITDVEQMKQELSSQGFLVVPSTCFISTAYAKTPTTKKVVVLPRMYYMTLLARSNPRPIKRTTLSSRNNTSNLDSTLVSEASELPLKSKTAPSSPASEVPPNTISSALYGGTSFNETISSTVKSESTPLSFSPTQSPLHTPSKRTAKKPPMNRSTSVDTLGTLNSIASMNEKTMIPALTQTVIGEYLYKYYPKLGHIGGEGRHRRYFWIHPYSMTLYWSETNPVMENAAQSKTKGVSILNVSVIPDNSSHPSGLYYKSIVVTTDDRNVIFTCPTRERHMVWYNSLRYLLQRSIDGIPYDEIVEDSDNDMYAGKVFPLGRQGQHVPGRLGTRTTMRSPSISSLRDRVKK</sequence>
<evidence type="ECO:0000313" key="4">
    <source>
        <dbReference type="EMBL" id="KTA95116.1"/>
    </source>
</evidence>
<proteinExistence type="predicted"/>
<dbReference type="SUPFAM" id="SSF50729">
    <property type="entry name" value="PH domain-like"/>
    <property type="match status" value="1"/>
</dbReference>
<dbReference type="VEuPathDB" id="FungiDB:GVI51_E01045"/>
<dbReference type="GO" id="GO:0005938">
    <property type="term" value="C:cell cortex"/>
    <property type="evidence" value="ECO:0007669"/>
    <property type="project" value="InterPro"/>
</dbReference>
<dbReference type="PROSITE" id="PS50003">
    <property type="entry name" value="PH_DOMAIN"/>
    <property type="match status" value="1"/>
</dbReference>
<feature type="region of interest" description="Disordered" evidence="2">
    <location>
        <begin position="1831"/>
        <end position="1852"/>
    </location>
</feature>
<feature type="compositionally biased region" description="Polar residues" evidence="2">
    <location>
        <begin position="1838"/>
        <end position="1852"/>
    </location>
</feature>
<gene>
    <name evidence="5" type="ORF">AO440_000928</name>
    <name evidence="4" type="ORF">AO440_000951</name>
</gene>
<feature type="region of interest" description="Disordered" evidence="2">
    <location>
        <begin position="1872"/>
        <end position="1906"/>
    </location>
</feature>
<feature type="compositionally biased region" description="Polar residues" evidence="2">
    <location>
        <begin position="2078"/>
        <end position="2089"/>
    </location>
</feature>
<reference evidence="4 6" key="1">
    <citation type="submission" date="2015-10" db="EMBL/GenBank/DDBJ databases">
        <title>Draft genomes sequences of Candida glabrata isolates 1A, 1B, 2A, 2B, 3A and 3B.</title>
        <authorList>
            <person name="Haavelsrud O.E."/>
            <person name="Gaustad P."/>
        </authorList>
    </citation>
    <scope>NUCLEOTIDE SEQUENCE [LARGE SCALE GENOMIC DNA]</scope>
    <source>
        <strain evidence="4">910700640</strain>
    </source>
</reference>
<feature type="region of interest" description="Disordered" evidence="2">
    <location>
        <begin position="1396"/>
        <end position="1440"/>
    </location>
</feature>
<evidence type="ECO:0000256" key="1">
    <source>
        <dbReference type="SAM" id="Coils"/>
    </source>
</evidence>
<organism evidence="4 6">
    <name type="scientific">Candida glabrata</name>
    <name type="common">Yeast</name>
    <name type="synonym">Torulopsis glabrata</name>
    <dbReference type="NCBI Taxonomy" id="5478"/>
    <lineage>
        <taxon>Eukaryota</taxon>
        <taxon>Fungi</taxon>
        <taxon>Dikarya</taxon>
        <taxon>Ascomycota</taxon>
        <taxon>Saccharomycotina</taxon>
        <taxon>Saccharomycetes</taxon>
        <taxon>Saccharomycetales</taxon>
        <taxon>Saccharomycetaceae</taxon>
        <taxon>Nakaseomyces</taxon>
    </lineage>
</organism>
<evidence type="ECO:0000259" key="3">
    <source>
        <dbReference type="PROSITE" id="PS50003"/>
    </source>
</evidence>
<dbReference type="GO" id="GO:0000226">
    <property type="term" value="P:microtubule cytoskeleton organization"/>
    <property type="evidence" value="ECO:0007669"/>
    <property type="project" value="TreeGrafter"/>
</dbReference>
<dbReference type="InterPro" id="IPR001849">
    <property type="entry name" value="PH_domain"/>
</dbReference>
<feature type="compositionally biased region" description="Polar residues" evidence="2">
    <location>
        <begin position="1872"/>
        <end position="1887"/>
    </location>
</feature>
<dbReference type="PANTHER" id="PTHR28190:SF1">
    <property type="entry name" value="NUCLEAR MIGRATION PROTEIN NUM1"/>
    <property type="match status" value="1"/>
</dbReference>
<feature type="region of interest" description="Disordered" evidence="2">
    <location>
        <begin position="1467"/>
        <end position="1499"/>
    </location>
</feature>
<feature type="compositionally biased region" description="Polar residues" evidence="2">
    <location>
        <begin position="1430"/>
        <end position="1440"/>
    </location>
</feature>
<evidence type="ECO:0000313" key="6">
    <source>
        <dbReference type="Proteomes" id="UP000054886"/>
    </source>
</evidence>
<dbReference type="GO" id="GO:0005739">
    <property type="term" value="C:mitochondrion"/>
    <property type="evidence" value="ECO:0007669"/>
    <property type="project" value="TreeGrafter"/>
</dbReference>
<comment type="caution">
    <text evidence="4">The sequence shown here is derived from an EMBL/GenBank/DDBJ whole genome shotgun (WGS) entry which is preliminary data.</text>
</comment>
<dbReference type="VEuPathDB" id="FungiDB:GWK60_E01045"/>
<dbReference type="Proteomes" id="UP000054886">
    <property type="component" value="Unassembled WGS sequence"/>
</dbReference>
<dbReference type="VEuPathDB" id="FungiDB:CAGL0E01265g"/>
<feature type="region of interest" description="Disordered" evidence="2">
    <location>
        <begin position="2076"/>
        <end position="2096"/>
    </location>
</feature>
<dbReference type="PANTHER" id="PTHR28190">
    <property type="entry name" value="NUCLEAR MIGRATION PROTEIN NUM1"/>
    <property type="match status" value="1"/>
</dbReference>
<dbReference type="Pfam" id="PF12814">
    <property type="entry name" value="Mcp5_PH"/>
    <property type="match status" value="1"/>
</dbReference>
<feature type="domain" description="PH" evidence="3">
    <location>
        <begin position="1928"/>
        <end position="2038"/>
    </location>
</feature>
<feature type="coiled-coil region" evidence="1">
    <location>
        <begin position="72"/>
        <end position="222"/>
    </location>
</feature>
<dbReference type="VEuPathDB" id="FungiDB:B1J91_E01265g"/>
<accession>A0A0W0CR02</accession>
<dbReference type="InterPro" id="IPR053005">
    <property type="entry name" value="Nuclear_Pos-Cytoskel_Interact"/>
</dbReference>
<dbReference type="GO" id="GO:0005543">
    <property type="term" value="F:phospholipid binding"/>
    <property type="evidence" value="ECO:0007669"/>
    <property type="project" value="InterPro"/>
</dbReference>
<keyword evidence="1" id="KW-0175">Coiled coil</keyword>
<evidence type="ECO:0000256" key="2">
    <source>
        <dbReference type="SAM" id="MobiDB-lite"/>
    </source>
</evidence>
<dbReference type="InterPro" id="IPR024774">
    <property type="entry name" value="PH_dom-Mcp5-type"/>
</dbReference>
<evidence type="ECO:0000313" key="5">
    <source>
        <dbReference type="EMBL" id="KTA98807.1"/>
    </source>
</evidence>
<dbReference type="GO" id="GO:0032065">
    <property type="term" value="P:maintenance of protein location in cell cortex"/>
    <property type="evidence" value="ECO:0007669"/>
    <property type="project" value="InterPro"/>
</dbReference>
<dbReference type="GO" id="GO:0015631">
    <property type="term" value="F:tubulin binding"/>
    <property type="evidence" value="ECO:0007669"/>
    <property type="project" value="TreeGrafter"/>
</dbReference>
<dbReference type="EMBL" id="LLZZ01000191">
    <property type="protein sequence ID" value="KTA95116.1"/>
    <property type="molecule type" value="Genomic_DNA"/>
</dbReference>
<dbReference type="EMBL" id="LLZZ01000151">
    <property type="protein sequence ID" value="KTA98807.1"/>
    <property type="molecule type" value="Genomic_DNA"/>
</dbReference>
<dbReference type="CDD" id="cd13365">
    <property type="entry name" value="PH_PLC_plant-like"/>
    <property type="match status" value="1"/>
</dbReference>
<dbReference type="SMART" id="SM00233">
    <property type="entry name" value="PH"/>
    <property type="match status" value="1"/>
</dbReference>
<protein>
    <submittedName>
        <fullName evidence="4">Nuclear migration protein NUM1</fullName>
    </submittedName>
</protein>
<feature type="compositionally biased region" description="Polar residues" evidence="2">
    <location>
        <begin position="1479"/>
        <end position="1499"/>
    </location>
</feature>